<dbReference type="InterPro" id="IPR036514">
    <property type="entry name" value="SGNH_hydro_sf"/>
</dbReference>
<reference evidence="3 4" key="1">
    <citation type="submission" date="2018-06" db="EMBL/GenBank/DDBJ databases">
        <title>Genome conservation of Clostridium tetani.</title>
        <authorList>
            <person name="Bruggemann H."/>
            <person name="Popoff M.R."/>
        </authorList>
    </citation>
    <scope>NUCLEOTIDE SEQUENCE [LARGE SCALE GENOMIC DNA]</scope>
    <source>
        <strain evidence="3 4">2017.061</strain>
    </source>
</reference>
<dbReference type="SUPFAM" id="SSF52266">
    <property type="entry name" value="SGNH hydrolase"/>
    <property type="match status" value="1"/>
</dbReference>
<dbReference type="EMBL" id="QMAP01000014">
    <property type="protein sequence ID" value="RXI45082.1"/>
    <property type="molecule type" value="Genomic_DNA"/>
</dbReference>
<keyword evidence="1" id="KW-0812">Transmembrane</keyword>
<sequence>MRYISLFLKERILLLQSSGGMKMYDKRKLNKKKFTRSLLIILILLSIPTFLIKIWVNNNSKKSSSAYLTHKDKPIEETKKEDKSSSKKSNEKDIKKDNINLDSKPLNINITDYKTFFKDSIILGDSISEGLSFYEVLDTNNVIAKKGLTLYKAQKEVPNIVVKNPKKLFIFLGNNDLFEENLTKDQFIKQYSSLVNTIRQNVPNTKIYILSILPVSNSAEKENSFLNRERILSFNNAIKYMAEKHNLNYINTLPVIQGRENLYEQDGIHFKYDFYKYLLSYVENYIKENNI</sequence>
<dbReference type="Pfam" id="PF13472">
    <property type="entry name" value="Lipase_GDSL_2"/>
    <property type="match status" value="1"/>
</dbReference>
<dbReference type="Proteomes" id="UP000290921">
    <property type="component" value="Unassembled WGS sequence"/>
</dbReference>
<dbReference type="InterPro" id="IPR013830">
    <property type="entry name" value="SGNH_hydro"/>
</dbReference>
<feature type="transmembrane region" description="Helical" evidence="1">
    <location>
        <begin position="37"/>
        <end position="56"/>
    </location>
</feature>
<keyword evidence="1" id="KW-0472">Membrane</keyword>
<organism evidence="3 4">
    <name type="scientific">Clostridium tetani</name>
    <dbReference type="NCBI Taxonomy" id="1513"/>
    <lineage>
        <taxon>Bacteria</taxon>
        <taxon>Bacillati</taxon>
        <taxon>Bacillota</taxon>
        <taxon>Clostridia</taxon>
        <taxon>Eubacteriales</taxon>
        <taxon>Clostridiaceae</taxon>
        <taxon>Clostridium</taxon>
    </lineage>
</organism>
<evidence type="ECO:0000313" key="4">
    <source>
        <dbReference type="Proteomes" id="UP000290921"/>
    </source>
</evidence>
<protein>
    <recommendedName>
        <fullName evidence="2">SGNH hydrolase-type esterase domain-containing protein</fullName>
    </recommendedName>
</protein>
<dbReference type="AlphaFoldDB" id="A0A4V1LEE0"/>
<proteinExistence type="predicted"/>
<dbReference type="Gene3D" id="3.40.50.1110">
    <property type="entry name" value="SGNH hydrolase"/>
    <property type="match status" value="1"/>
</dbReference>
<keyword evidence="1" id="KW-1133">Transmembrane helix</keyword>
<name>A0A4V1LEE0_CLOTA</name>
<gene>
    <name evidence="3" type="ORF">DP130_12580</name>
</gene>
<feature type="domain" description="SGNH hydrolase-type esterase" evidence="2">
    <location>
        <begin position="135"/>
        <end position="272"/>
    </location>
</feature>
<comment type="caution">
    <text evidence="3">The sequence shown here is derived from an EMBL/GenBank/DDBJ whole genome shotgun (WGS) entry which is preliminary data.</text>
</comment>
<evidence type="ECO:0000259" key="2">
    <source>
        <dbReference type="Pfam" id="PF13472"/>
    </source>
</evidence>
<accession>A0A4V1LEE0</accession>
<evidence type="ECO:0000256" key="1">
    <source>
        <dbReference type="SAM" id="Phobius"/>
    </source>
</evidence>
<evidence type="ECO:0000313" key="3">
    <source>
        <dbReference type="EMBL" id="RXI45082.1"/>
    </source>
</evidence>